<dbReference type="Gene3D" id="3.90.550.20">
    <property type="match status" value="1"/>
</dbReference>
<evidence type="ECO:0000313" key="2">
    <source>
        <dbReference type="Proteomes" id="UP000584824"/>
    </source>
</evidence>
<dbReference type="RefSeq" id="WP_183794246.1">
    <property type="nucleotide sequence ID" value="NZ_JACIDU010000017.1"/>
</dbReference>
<dbReference type="EMBL" id="JACIDU010000017">
    <property type="protein sequence ID" value="MBB4105100.1"/>
    <property type="molecule type" value="Genomic_DNA"/>
</dbReference>
<reference evidence="1 2" key="1">
    <citation type="submission" date="2020-08" db="EMBL/GenBank/DDBJ databases">
        <title>Genomic Encyclopedia of Type Strains, Phase IV (KMG-IV): sequencing the most valuable type-strain genomes for metagenomic binning, comparative biology and taxonomic classification.</title>
        <authorList>
            <person name="Goeker M."/>
        </authorList>
    </citation>
    <scope>NUCLEOTIDE SEQUENCE [LARGE SCALE GENOMIC DNA]</scope>
    <source>
        <strain evidence="1 2">DSM 26385</strain>
    </source>
</reference>
<dbReference type="InterPro" id="IPR029044">
    <property type="entry name" value="Nucleotide-diphossugar_trans"/>
</dbReference>
<dbReference type="AlphaFoldDB" id="A0A7W6K4R2"/>
<evidence type="ECO:0000313" key="1">
    <source>
        <dbReference type="EMBL" id="MBB4105100.1"/>
    </source>
</evidence>
<keyword evidence="2" id="KW-1185">Reference proteome</keyword>
<accession>A0A7W6K4R2</accession>
<comment type="caution">
    <text evidence="1">The sequence shown here is derived from an EMBL/GenBank/DDBJ whole genome shotgun (WGS) entry which is preliminary data.</text>
</comment>
<dbReference type="Proteomes" id="UP000584824">
    <property type="component" value="Unassembled WGS sequence"/>
</dbReference>
<dbReference type="SUPFAM" id="SSF53448">
    <property type="entry name" value="Nucleotide-diphospho-sugar transferases"/>
    <property type="match status" value="1"/>
</dbReference>
<proteinExistence type="predicted"/>
<name>A0A7W6K4R2_9HYPH</name>
<sequence length="278" mass="32319">MQSEDRKRMRNRAVADGRVIGEADLPTLVTFWIGSHLPDFQRLCLQSWRAMGHDVLFYAYEPVDNLPEGMACLDAETVFPRAELDDPERNIPLVIKSDIWRIAMLRKGLGIWCDSDLLLLKPIQWPEGLLLGVEKHGLPCVAVMWWPADHPALTEILTAFERREDGAWAHLKLRWRRFAKKLIGKRLDFTSYPWNHWGRHACAYYVRKYRLRSRQLGYKAFYSEECYSDAPFRAGSSQHLLDDPQVVGLHCFRKSQEWFDAAPSTSLIGWAKERYAKA</sequence>
<gene>
    <name evidence="1" type="ORF">GGQ66_003683</name>
</gene>
<protein>
    <submittedName>
        <fullName evidence="1">Uncharacterized protein</fullName>
    </submittedName>
</protein>
<organism evidence="1 2">
    <name type="scientific">Allorhizobium borbori</name>
    <dbReference type="NCBI Taxonomy" id="485907"/>
    <lineage>
        <taxon>Bacteria</taxon>
        <taxon>Pseudomonadati</taxon>
        <taxon>Pseudomonadota</taxon>
        <taxon>Alphaproteobacteria</taxon>
        <taxon>Hyphomicrobiales</taxon>
        <taxon>Rhizobiaceae</taxon>
        <taxon>Rhizobium/Agrobacterium group</taxon>
        <taxon>Allorhizobium</taxon>
    </lineage>
</organism>